<reference evidence="9 10" key="1">
    <citation type="submission" date="2019-10" db="EMBL/GenBank/DDBJ databases">
        <title>Genomic and transcriptomic insights into the perfect genentic adaptation of a filamentous nitrogen-fixing cyanobacterium to rice fields.</title>
        <authorList>
            <person name="Chen Z."/>
        </authorList>
    </citation>
    <scope>NUCLEOTIDE SEQUENCE [LARGE SCALE GENOMIC DNA]</scope>
    <source>
        <strain evidence="9">CCNUC1</strain>
    </source>
</reference>
<keyword evidence="2" id="KW-0813">Transport</keyword>
<gene>
    <name evidence="9" type="ORF">GXM_08235</name>
</gene>
<dbReference type="PROSITE" id="PS50850">
    <property type="entry name" value="MFS"/>
    <property type="match status" value="1"/>
</dbReference>
<dbReference type="InterPro" id="IPR036259">
    <property type="entry name" value="MFS_trans_sf"/>
</dbReference>
<feature type="transmembrane region" description="Helical" evidence="7">
    <location>
        <begin position="30"/>
        <end position="50"/>
    </location>
</feature>
<evidence type="ECO:0000259" key="8">
    <source>
        <dbReference type="PROSITE" id="PS50850"/>
    </source>
</evidence>
<dbReference type="Pfam" id="PF05977">
    <property type="entry name" value="MFS_3"/>
    <property type="match status" value="1"/>
</dbReference>
<proteinExistence type="predicted"/>
<feature type="transmembrane region" description="Helical" evidence="7">
    <location>
        <begin position="364"/>
        <end position="383"/>
    </location>
</feature>
<dbReference type="CDD" id="cd06173">
    <property type="entry name" value="MFS_MefA_like"/>
    <property type="match status" value="1"/>
</dbReference>
<evidence type="ECO:0000313" key="10">
    <source>
        <dbReference type="Proteomes" id="UP000326678"/>
    </source>
</evidence>
<organism evidence="9 10">
    <name type="scientific">Nostoc sphaeroides CCNUC1</name>
    <dbReference type="NCBI Taxonomy" id="2653204"/>
    <lineage>
        <taxon>Bacteria</taxon>
        <taxon>Bacillati</taxon>
        <taxon>Cyanobacteriota</taxon>
        <taxon>Cyanophyceae</taxon>
        <taxon>Nostocales</taxon>
        <taxon>Nostocaceae</taxon>
        <taxon>Nostoc</taxon>
    </lineage>
</organism>
<keyword evidence="10" id="KW-1185">Reference proteome</keyword>
<keyword evidence="5 7" id="KW-1133">Transmembrane helix</keyword>
<dbReference type="RefSeq" id="WP_152591595.1">
    <property type="nucleotide sequence ID" value="NZ_CP045227.1"/>
</dbReference>
<feature type="transmembrane region" description="Helical" evidence="7">
    <location>
        <begin position="276"/>
        <end position="294"/>
    </location>
</feature>
<dbReference type="Gene3D" id="1.20.1250.20">
    <property type="entry name" value="MFS general substrate transporter like domains"/>
    <property type="match status" value="1"/>
</dbReference>
<feature type="transmembrane region" description="Helical" evidence="7">
    <location>
        <begin position="242"/>
        <end position="264"/>
    </location>
</feature>
<feature type="transmembrane region" description="Helical" evidence="7">
    <location>
        <begin position="306"/>
        <end position="323"/>
    </location>
</feature>
<keyword evidence="6 7" id="KW-0472">Membrane</keyword>
<feature type="transmembrane region" description="Helical" evidence="7">
    <location>
        <begin position="94"/>
        <end position="112"/>
    </location>
</feature>
<evidence type="ECO:0000256" key="2">
    <source>
        <dbReference type="ARBA" id="ARBA00022448"/>
    </source>
</evidence>
<accession>A0A5P8WDT6</accession>
<keyword evidence="3" id="KW-1003">Cell membrane</keyword>
<sequence>MKIWHRQLGKSISNITYHHLPALRWRNFRLFFGGQLLSMSGTFMTQQLTIPWLVYDLTQSPWLLGVAGFVQFLPTLLVIPFSGILSDRWSRRDLLMVVQILGISVSLALTILTFTNWITFPILLVLSAFNGLLKGLDMPVRHTIVTETVGDRADWGNAIALNSVMLSSSLVVGPAMGGILIATLGVKYCFLYDTISYIPAIFTLLAMRLPARQMQPLTGISDTLEKLREGFEYVWKFQPIRVILLMLALHGFVGMSHVALMPVFAAKILNGNATTMAHLSTSAPIGSLFACLYLSVRRGIVGLERLIVVAQVLIGTSLIFFSLSRQVWLSIIILVFVGCFSILNITSSNMIIQTLVTEDKRGRVMSFYALAMVGTMPFGNLLAGTLADNFGATNALIVCGSLIILGAFWFSAQLPAVSRWIAR</sequence>
<feature type="transmembrane region" description="Helical" evidence="7">
    <location>
        <begin position="395"/>
        <end position="417"/>
    </location>
</feature>
<dbReference type="AlphaFoldDB" id="A0A5P8WDT6"/>
<name>A0A5P8WDT6_9NOSO</name>
<dbReference type="SUPFAM" id="SSF103473">
    <property type="entry name" value="MFS general substrate transporter"/>
    <property type="match status" value="1"/>
</dbReference>
<dbReference type="KEGG" id="nsh:GXM_08235"/>
<feature type="transmembrane region" description="Helical" evidence="7">
    <location>
        <begin position="329"/>
        <end position="352"/>
    </location>
</feature>
<evidence type="ECO:0000256" key="6">
    <source>
        <dbReference type="ARBA" id="ARBA00023136"/>
    </source>
</evidence>
<dbReference type="PANTHER" id="PTHR23513:SF11">
    <property type="entry name" value="STAPHYLOFERRIN A TRANSPORTER"/>
    <property type="match status" value="1"/>
</dbReference>
<evidence type="ECO:0000256" key="5">
    <source>
        <dbReference type="ARBA" id="ARBA00022989"/>
    </source>
</evidence>
<protein>
    <submittedName>
        <fullName evidence="9">MFS transporter</fullName>
    </submittedName>
</protein>
<comment type="subcellular location">
    <subcellularLocation>
        <location evidence="1">Cell membrane</location>
        <topology evidence="1">Multi-pass membrane protein</topology>
    </subcellularLocation>
</comment>
<evidence type="ECO:0000256" key="3">
    <source>
        <dbReference type="ARBA" id="ARBA00022475"/>
    </source>
</evidence>
<dbReference type="EMBL" id="CP045227">
    <property type="protein sequence ID" value="QFS50741.1"/>
    <property type="molecule type" value="Genomic_DNA"/>
</dbReference>
<evidence type="ECO:0000313" key="9">
    <source>
        <dbReference type="EMBL" id="QFS50741.1"/>
    </source>
</evidence>
<evidence type="ECO:0000256" key="1">
    <source>
        <dbReference type="ARBA" id="ARBA00004651"/>
    </source>
</evidence>
<evidence type="ECO:0000256" key="7">
    <source>
        <dbReference type="SAM" id="Phobius"/>
    </source>
</evidence>
<feature type="domain" description="Major facilitator superfamily (MFS) profile" evidence="8">
    <location>
        <begin position="26"/>
        <end position="418"/>
    </location>
</feature>
<dbReference type="GO" id="GO:0022857">
    <property type="term" value="F:transmembrane transporter activity"/>
    <property type="evidence" value="ECO:0007669"/>
    <property type="project" value="InterPro"/>
</dbReference>
<dbReference type="InterPro" id="IPR020846">
    <property type="entry name" value="MFS_dom"/>
</dbReference>
<dbReference type="Proteomes" id="UP000326678">
    <property type="component" value="Chromosome Gxm2"/>
</dbReference>
<evidence type="ECO:0000256" key="4">
    <source>
        <dbReference type="ARBA" id="ARBA00022692"/>
    </source>
</evidence>
<feature type="transmembrane region" description="Helical" evidence="7">
    <location>
        <begin position="157"/>
        <end position="184"/>
    </location>
</feature>
<dbReference type="PANTHER" id="PTHR23513">
    <property type="entry name" value="INTEGRAL MEMBRANE EFFLUX PROTEIN-RELATED"/>
    <property type="match status" value="1"/>
</dbReference>
<dbReference type="InterPro" id="IPR010290">
    <property type="entry name" value="TM_effector"/>
</dbReference>
<feature type="transmembrane region" description="Helical" evidence="7">
    <location>
        <begin position="62"/>
        <end position="82"/>
    </location>
</feature>
<dbReference type="GO" id="GO:0005886">
    <property type="term" value="C:plasma membrane"/>
    <property type="evidence" value="ECO:0007669"/>
    <property type="project" value="UniProtKB-SubCell"/>
</dbReference>
<keyword evidence="4 7" id="KW-0812">Transmembrane</keyword>